<dbReference type="GO" id="GO:0016757">
    <property type="term" value="F:glycosyltransferase activity"/>
    <property type="evidence" value="ECO:0007669"/>
    <property type="project" value="UniProtKB-KW"/>
</dbReference>
<comment type="caution">
    <text evidence="4">The sequence shown here is derived from an EMBL/GenBank/DDBJ whole genome shotgun (WGS) entry which is preliminary data.</text>
</comment>
<reference evidence="4 5" key="1">
    <citation type="journal article" date="2018" name="Mol. Plant">
        <title>The genome of Artemisia annua provides insight into the evolution of Asteraceae family and artemisinin biosynthesis.</title>
        <authorList>
            <person name="Shen Q."/>
            <person name="Zhang L."/>
            <person name="Liao Z."/>
            <person name="Wang S."/>
            <person name="Yan T."/>
            <person name="Shi P."/>
            <person name="Liu M."/>
            <person name="Fu X."/>
            <person name="Pan Q."/>
            <person name="Wang Y."/>
            <person name="Lv Z."/>
            <person name="Lu X."/>
            <person name="Zhang F."/>
            <person name="Jiang W."/>
            <person name="Ma Y."/>
            <person name="Chen M."/>
            <person name="Hao X."/>
            <person name="Li L."/>
            <person name="Tang Y."/>
            <person name="Lv G."/>
            <person name="Zhou Y."/>
            <person name="Sun X."/>
            <person name="Brodelius P.E."/>
            <person name="Rose J.K.C."/>
            <person name="Tang K."/>
        </authorList>
    </citation>
    <scope>NUCLEOTIDE SEQUENCE [LARGE SCALE GENOMIC DNA]</scope>
    <source>
        <strain evidence="5">cv. Huhao1</strain>
        <tissue evidence="4">Leaf</tissue>
    </source>
</reference>
<organism evidence="4 5">
    <name type="scientific">Artemisia annua</name>
    <name type="common">Sweet wormwood</name>
    <dbReference type="NCBI Taxonomy" id="35608"/>
    <lineage>
        <taxon>Eukaryota</taxon>
        <taxon>Viridiplantae</taxon>
        <taxon>Streptophyta</taxon>
        <taxon>Embryophyta</taxon>
        <taxon>Tracheophyta</taxon>
        <taxon>Spermatophyta</taxon>
        <taxon>Magnoliopsida</taxon>
        <taxon>eudicotyledons</taxon>
        <taxon>Gunneridae</taxon>
        <taxon>Pentapetalae</taxon>
        <taxon>asterids</taxon>
        <taxon>campanulids</taxon>
        <taxon>Asterales</taxon>
        <taxon>Asteraceae</taxon>
        <taxon>Asteroideae</taxon>
        <taxon>Anthemideae</taxon>
        <taxon>Artemisiinae</taxon>
        <taxon>Artemisia</taxon>
    </lineage>
</organism>
<protein>
    <submittedName>
        <fullName evidence="4">Uncharacterized protein</fullName>
    </submittedName>
</protein>
<keyword evidence="3" id="KW-0732">Signal</keyword>
<dbReference type="InterPro" id="IPR044161">
    <property type="entry name" value="SPS"/>
</dbReference>
<dbReference type="OrthoDB" id="1705562at2759"/>
<proteinExistence type="predicted"/>
<keyword evidence="1" id="KW-0328">Glycosyltransferase</keyword>
<accession>A0A2U1NE42</accession>
<dbReference type="AlphaFoldDB" id="A0A2U1NE42"/>
<dbReference type="PANTHER" id="PTHR46039:SF2">
    <property type="entry name" value="SUCROSE-PHOSPHATE SYNTHASE 1"/>
    <property type="match status" value="1"/>
</dbReference>
<dbReference type="PANTHER" id="PTHR46039">
    <property type="entry name" value="SUCROSE-PHOSPHATE SYNTHASE 3-RELATED"/>
    <property type="match status" value="1"/>
</dbReference>
<dbReference type="Gene3D" id="3.40.50.2000">
    <property type="entry name" value="Glycogen Phosphorylase B"/>
    <property type="match status" value="1"/>
</dbReference>
<keyword evidence="5" id="KW-1185">Reference proteome</keyword>
<dbReference type="Proteomes" id="UP000245207">
    <property type="component" value="Unassembled WGS sequence"/>
</dbReference>
<evidence type="ECO:0000256" key="2">
    <source>
        <dbReference type="ARBA" id="ARBA00022679"/>
    </source>
</evidence>
<gene>
    <name evidence="4" type="ORF">CTI12_AA277650</name>
</gene>
<dbReference type="SUPFAM" id="SSF53756">
    <property type="entry name" value="UDP-Glycosyltransferase/glycogen phosphorylase"/>
    <property type="match status" value="1"/>
</dbReference>
<evidence type="ECO:0000313" key="5">
    <source>
        <dbReference type="Proteomes" id="UP000245207"/>
    </source>
</evidence>
<dbReference type="STRING" id="35608.A0A2U1NE42"/>
<sequence length="218" mass="24526">MLLVADMKLLMVTLETVLRWALVKLLLCKVLATDSKQAEKEFHTQRSAEPPKPPHILRQRYKDEQDDSSINNQVLENGLLIDPHDQQSTAYALLKLLADKQLWAKWRANGLRDISSMYVSFVFVGVWSKPLKNRYFNVIGSYLEATLGEAPRPELCEHGRILGACFYAAHGITNGLTAVYKEDMLKKDIDDVQNDIKSACGATGLLLMSMALMTRISS</sequence>
<dbReference type="EMBL" id="PKPP01003031">
    <property type="protein sequence ID" value="PWA71720.1"/>
    <property type="molecule type" value="Genomic_DNA"/>
</dbReference>
<evidence type="ECO:0000256" key="3">
    <source>
        <dbReference type="SAM" id="SignalP"/>
    </source>
</evidence>
<evidence type="ECO:0000256" key="1">
    <source>
        <dbReference type="ARBA" id="ARBA00022676"/>
    </source>
</evidence>
<keyword evidence="2" id="KW-0808">Transferase</keyword>
<name>A0A2U1NE42_ARTAN</name>
<feature type="chain" id="PRO_5015403259" evidence="3">
    <location>
        <begin position="33"/>
        <end position="218"/>
    </location>
</feature>
<feature type="signal peptide" evidence="3">
    <location>
        <begin position="1"/>
        <end position="32"/>
    </location>
</feature>
<evidence type="ECO:0000313" key="4">
    <source>
        <dbReference type="EMBL" id="PWA71720.1"/>
    </source>
</evidence>